<keyword evidence="2" id="KW-1185">Reference proteome</keyword>
<name>A0A087UJV6_STEMI</name>
<evidence type="ECO:0000313" key="2">
    <source>
        <dbReference type="Proteomes" id="UP000054359"/>
    </source>
</evidence>
<organism evidence="1 2">
    <name type="scientific">Stegodyphus mimosarum</name>
    <name type="common">African social velvet spider</name>
    <dbReference type="NCBI Taxonomy" id="407821"/>
    <lineage>
        <taxon>Eukaryota</taxon>
        <taxon>Metazoa</taxon>
        <taxon>Ecdysozoa</taxon>
        <taxon>Arthropoda</taxon>
        <taxon>Chelicerata</taxon>
        <taxon>Arachnida</taxon>
        <taxon>Araneae</taxon>
        <taxon>Araneomorphae</taxon>
        <taxon>Entelegynae</taxon>
        <taxon>Eresoidea</taxon>
        <taxon>Eresidae</taxon>
        <taxon>Stegodyphus</taxon>
    </lineage>
</organism>
<proteinExistence type="predicted"/>
<dbReference type="Proteomes" id="UP000054359">
    <property type="component" value="Unassembled WGS sequence"/>
</dbReference>
<dbReference type="EMBL" id="KK120156">
    <property type="protein sequence ID" value="KFM77645.1"/>
    <property type="molecule type" value="Genomic_DNA"/>
</dbReference>
<feature type="non-terminal residue" evidence="1">
    <location>
        <position position="49"/>
    </location>
</feature>
<accession>A0A087UJV6</accession>
<dbReference type="AlphaFoldDB" id="A0A087UJV6"/>
<feature type="non-terminal residue" evidence="1">
    <location>
        <position position="1"/>
    </location>
</feature>
<gene>
    <name evidence="1" type="ORF">X975_00873</name>
</gene>
<protein>
    <submittedName>
        <fullName evidence="1">Uncharacterized protein</fullName>
    </submittedName>
</protein>
<sequence>PVCFVKRVLACFSSSNRNLTSQRFFRYQHCISDERSKNHISVLSDKIQF</sequence>
<reference evidence="1 2" key="1">
    <citation type="submission" date="2013-11" db="EMBL/GenBank/DDBJ databases">
        <title>Genome sequencing of Stegodyphus mimosarum.</title>
        <authorList>
            <person name="Bechsgaard J."/>
        </authorList>
    </citation>
    <scope>NUCLEOTIDE SEQUENCE [LARGE SCALE GENOMIC DNA]</scope>
</reference>
<evidence type="ECO:0000313" key="1">
    <source>
        <dbReference type="EMBL" id="KFM77645.1"/>
    </source>
</evidence>